<dbReference type="PANTHER" id="PTHR12066:SF0">
    <property type="entry name" value="TELOMERASE REVERSE TRANSCRIPTASE"/>
    <property type="match status" value="1"/>
</dbReference>
<keyword evidence="1" id="KW-0779">Telomere</keyword>
<dbReference type="GO" id="GO:0007004">
    <property type="term" value="P:telomere maintenance via telomerase"/>
    <property type="evidence" value="ECO:0007669"/>
    <property type="project" value="TreeGrafter"/>
</dbReference>
<sequence>MPYCGLLINMTSLEITKDYSRYCGISISDTVSTDLSHHPGVSLQECLLRFLKPKCQLIFVDSEINTLGTIIDNVFNFFYLIACRFHTHICRLPSNKRVAANQNFFFECIEEIADYFNQQTHFYMKKMNGANSYPLNKVENKWLCFMAFDIKLSCHCSQYHKLRKMLQMYFTRTKHLLSEQRYNLLMEVKESGVSDHFKNVLD</sequence>
<dbReference type="Pfam" id="PF21399">
    <property type="entry name" value="TERT_C"/>
    <property type="match status" value="1"/>
</dbReference>
<proteinExistence type="inferred from homology"/>
<dbReference type="GO" id="GO:0000333">
    <property type="term" value="C:telomerase catalytic core complex"/>
    <property type="evidence" value="ECO:0007669"/>
    <property type="project" value="TreeGrafter"/>
</dbReference>
<dbReference type="EMBL" id="OX597840">
    <property type="protein sequence ID" value="CAI9741689.1"/>
    <property type="molecule type" value="Genomic_DNA"/>
</dbReference>
<comment type="catalytic activity">
    <reaction evidence="1">
        <text>DNA(n) + a 2'-deoxyribonucleoside 5'-triphosphate = DNA(n+1) + diphosphate</text>
        <dbReference type="Rhea" id="RHEA:22508"/>
        <dbReference type="Rhea" id="RHEA-COMP:17339"/>
        <dbReference type="Rhea" id="RHEA-COMP:17340"/>
        <dbReference type="ChEBI" id="CHEBI:33019"/>
        <dbReference type="ChEBI" id="CHEBI:61560"/>
        <dbReference type="ChEBI" id="CHEBI:173112"/>
        <dbReference type="EC" id="2.7.7.49"/>
    </reaction>
</comment>
<keyword evidence="1" id="KW-0695">RNA-directed DNA polymerase</keyword>
<comment type="similarity">
    <text evidence="1">Belongs to the reverse transcriptase family. Telomerase subfamily.</text>
</comment>
<comment type="function">
    <text evidence="1">Telomerase is a ribonucleoprotein enzyme essential for the replication of chromosome termini in most eukaryotes. It elongates telomeres. It is a reverse transcriptase that adds simple sequence repeats to chromosome ends by copying a template sequence within the RNA component of the enzyme.</text>
</comment>
<keyword evidence="1" id="KW-0808">Transferase</keyword>
<accession>A0AA36BX92</accession>
<dbReference type="InterPro" id="IPR003545">
    <property type="entry name" value="Telomerase_RT"/>
</dbReference>
<organism evidence="3 4">
    <name type="scientific">Octopus vulgaris</name>
    <name type="common">Common octopus</name>
    <dbReference type="NCBI Taxonomy" id="6645"/>
    <lineage>
        <taxon>Eukaryota</taxon>
        <taxon>Metazoa</taxon>
        <taxon>Spiralia</taxon>
        <taxon>Lophotrochozoa</taxon>
        <taxon>Mollusca</taxon>
        <taxon>Cephalopoda</taxon>
        <taxon>Coleoidea</taxon>
        <taxon>Octopodiformes</taxon>
        <taxon>Octopoda</taxon>
        <taxon>Incirrata</taxon>
        <taxon>Octopodidae</taxon>
        <taxon>Octopus</taxon>
    </lineage>
</organism>
<evidence type="ECO:0000256" key="1">
    <source>
        <dbReference type="RuleBase" id="RU365061"/>
    </source>
</evidence>
<dbReference type="Proteomes" id="UP001162480">
    <property type="component" value="Chromosome 27"/>
</dbReference>
<keyword evidence="4" id="KW-1185">Reference proteome</keyword>
<dbReference type="GO" id="GO:0000781">
    <property type="term" value="C:chromosome, telomeric region"/>
    <property type="evidence" value="ECO:0007669"/>
    <property type="project" value="UniProtKB-SubCell"/>
</dbReference>
<evidence type="ECO:0000313" key="4">
    <source>
        <dbReference type="Proteomes" id="UP001162480"/>
    </source>
</evidence>
<dbReference type="GO" id="GO:0070034">
    <property type="term" value="F:telomerase RNA binding"/>
    <property type="evidence" value="ECO:0007669"/>
    <property type="project" value="TreeGrafter"/>
</dbReference>
<reference evidence="3" key="1">
    <citation type="submission" date="2023-08" db="EMBL/GenBank/DDBJ databases">
        <authorList>
            <person name="Alioto T."/>
            <person name="Alioto T."/>
            <person name="Gomez Garrido J."/>
        </authorList>
    </citation>
    <scope>NUCLEOTIDE SEQUENCE</scope>
</reference>
<dbReference type="PANTHER" id="PTHR12066">
    <property type="entry name" value="TELOMERASE REVERSE TRANSCRIPTASE"/>
    <property type="match status" value="1"/>
</dbReference>
<keyword evidence="1" id="KW-0158">Chromosome</keyword>
<evidence type="ECO:0000313" key="3">
    <source>
        <dbReference type="EMBL" id="CAI9741689.1"/>
    </source>
</evidence>
<keyword evidence="1" id="KW-0548">Nucleotidyltransferase</keyword>
<name>A0AA36BX92_OCTVU</name>
<keyword evidence="1" id="KW-0539">Nucleus</keyword>
<dbReference type="InterPro" id="IPR049139">
    <property type="entry name" value="TERT_C"/>
</dbReference>
<keyword evidence="1" id="KW-0479">Metal-binding</keyword>
<protein>
    <recommendedName>
        <fullName evidence="1">Telomerase reverse transcriptase</fullName>
        <ecNumber evidence="1">2.7.7.49</ecNumber>
    </recommendedName>
    <alternativeName>
        <fullName evidence="1">Telomerase catalytic subunit</fullName>
    </alternativeName>
</protein>
<dbReference type="EC" id="2.7.7.49" evidence="1"/>
<gene>
    <name evidence="3" type="ORF">OCTVUL_1B008050</name>
</gene>
<dbReference type="GO" id="GO:0046872">
    <property type="term" value="F:metal ion binding"/>
    <property type="evidence" value="ECO:0007669"/>
    <property type="project" value="UniProtKB-KW"/>
</dbReference>
<comment type="subcellular location">
    <subcellularLocation>
        <location evidence="1">Nucleus</location>
    </subcellularLocation>
    <subcellularLocation>
        <location evidence="1">Chromosome</location>
        <location evidence="1">Telomere</location>
    </subcellularLocation>
</comment>
<feature type="domain" description="Telomerase reverse transcriptase C-terminal extension" evidence="2">
    <location>
        <begin position="42"/>
        <end position="166"/>
    </location>
</feature>
<dbReference type="AlphaFoldDB" id="A0AA36BX92"/>
<keyword evidence="1" id="KW-0460">Magnesium</keyword>
<evidence type="ECO:0000259" key="2">
    <source>
        <dbReference type="Pfam" id="PF21399"/>
    </source>
</evidence>
<dbReference type="GO" id="GO:0042162">
    <property type="term" value="F:telomeric DNA binding"/>
    <property type="evidence" value="ECO:0007669"/>
    <property type="project" value="TreeGrafter"/>
</dbReference>
<dbReference type="Gene3D" id="1.10.357.90">
    <property type="match status" value="1"/>
</dbReference>
<dbReference type="GO" id="GO:0003720">
    <property type="term" value="F:telomerase activity"/>
    <property type="evidence" value="ECO:0007669"/>
    <property type="project" value="InterPro"/>
</dbReference>